<dbReference type="EMBL" id="MT733018">
    <property type="protein sequence ID" value="QOD39470.1"/>
    <property type="molecule type" value="Genomic_DNA"/>
</dbReference>
<feature type="region of interest" description="Disordered" evidence="1">
    <location>
        <begin position="1"/>
        <end position="23"/>
    </location>
</feature>
<proteinExistence type="predicted"/>
<sequence>MTDPEIEQISEEEEEEREEETLNDTTYSIKKILQLVMSSKEPVSEDPRYLLYLKNYLGKIENLPIDLKLVLPHFSNVAKYMLKNEKKLKKNGYLALLENCEEAKVITSQTFLIAPLVSRLMKFVTTCNETEDPSLEDFSSLVATTNTFTSRTTAASQMDHADAGSSKKRKIVQESEDEDDLFEEDLFQLPSLKPTYETFSSILLRERKGEKLKTSKLEDEWKDSKMKLVYWKTEDLADARSEDEWRNARKTMMLNFDSTSPDGLIIMEAIRAIEKKTRKHLKQNGGKPIEFSSKRKRY</sequence>
<organism evidence="2">
    <name type="scientific">uncultured densovirus</name>
    <dbReference type="NCBI Taxonomy" id="748192"/>
    <lineage>
        <taxon>Viruses</taxon>
        <taxon>Monodnaviria</taxon>
        <taxon>Shotokuvirae</taxon>
        <taxon>Cossaviricota</taxon>
        <taxon>Quintoviricetes</taxon>
        <taxon>Piccovirales</taxon>
        <taxon>Parvoviridae</taxon>
        <taxon>Densovirinae</taxon>
        <taxon>environmental samples</taxon>
    </lineage>
</organism>
<evidence type="ECO:0000256" key="1">
    <source>
        <dbReference type="SAM" id="MobiDB-lite"/>
    </source>
</evidence>
<protein>
    <submittedName>
        <fullName evidence="2">NS2</fullName>
    </submittedName>
</protein>
<feature type="region of interest" description="Disordered" evidence="1">
    <location>
        <begin position="278"/>
        <end position="298"/>
    </location>
</feature>
<gene>
    <name evidence="2" type="primary">NS2</name>
</gene>
<dbReference type="EMBL" id="MT733029">
    <property type="protein sequence ID" value="QOD39522.1"/>
    <property type="molecule type" value="Genomic_DNA"/>
</dbReference>
<name>A0A7M4BC24_9VIRU</name>
<feature type="compositionally biased region" description="Acidic residues" evidence="1">
    <location>
        <begin position="1"/>
        <end position="22"/>
    </location>
</feature>
<accession>A0A7M4BC24</accession>
<reference evidence="2" key="1">
    <citation type="submission" date="2020-07" db="EMBL/GenBank/DDBJ databases">
        <title>Diversity of sea star-associated densoviruses and transcribed endogenized viral elements of densovirus origin.</title>
        <authorList>
            <person name="Jackson E.W."/>
            <person name="Hewson I."/>
        </authorList>
    </citation>
    <scope>NUCLEOTIDE SEQUENCE</scope>
</reference>
<evidence type="ECO:0000313" key="2">
    <source>
        <dbReference type="EMBL" id="QOD39470.1"/>
    </source>
</evidence>